<dbReference type="GO" id="GO:0045786">
    <property type="term" value="P:negative regulation of cell cycle"/>
    <property type="evidence" value="ECO:0007669"/>
    <property type="project" value="TreeGrafter"/>
</dbReference>
<sequence length="77" mass="9023">MRCDRKMEVAFMACAINPSTDLHTDSRELRQRQQKLLWLLYDLGHLERYPMALGNLADLEELEPTPGRPDPLTLYHK</sequence>
<evidence type="ECO:0000256" key="6">
    <source>
        <dbReference type="ARBA" id="ARBA00023015"/>
    </source>
</evidence>
<dbReference type="PANTHER" id="PTHR12693:SF3">
    <property type="entry name" value="MENIN"/>
    <property type="match status" value="1"/>
</dbReference>
<dbReference type="GO" id="GO:0003682">
    <property type="term" value="F:chromatin binding"/>
    <property type="evidence" value="ECO:0007669"/>
    <property type="project" value="TreeGrafter"/>
</dbReference>
<feature type="non-terminal residue" evidence="10">
    <location>
        <position position="77"/>
    </location>
</feature>
<proteinExistence type="predicted"/>
<dbReference type="GO" id="GO:0000403">
    <property type="term" value="F:Y-form DNA binding"/>
    <property type="evidence" value="ECO:0007669"/>
    <property type="project" value="TreeGrafter"/>
</dbReference>
<evidence type="ECO:0000256" key="1">
    <source>
        <dbReference type="ARBA" id="ARBA00004123"/>
    </source>
</evidence>
<dbReference type="GO" id="GO:0006357">
    <property type="term" value="P:regulation of transcription by RNA polymerase II"/>
    <property type="evidence" value="ECO:0007669"/>
    <property type="project" value="TreeGrafter"/>
</dbReference>
<comment type="subcellular location">
    <subcellularLocation>
        <location evidence="1">Nucleus</location>
    </subcellularLocation>
</comment>
<keyword evidence="4" id="KW-0597">Phosphoprotein</keyword>
<dbReference type="EMBL" id="CAAGRJ010033407">
    <property type="protein sequence ID" value="VFV43173.1"/>
    <property type="molecule type" value="Genomic_DNA"/>
</dbReference>
<dbReference type="GO" id="GO:0000976">
    <property type="term" value="F:transcription cis-regulatory region binding"/>
    <property type="evidence" value="ECO:0007669"/>
    <property type="project" value="TreeGrafter"/>
</dbReference>
<organism evidence="10 11">
    <name type="scientific">Lynx pardinus</name>
    <name type="common">Iberian lynx</name>
    <name type="synonym">Felis pardina</name>
    <dbReference type="NCBI Taxonomy" id="191816"/>
    <lineage>
        <taxon>Eukaryota</taxon>
        <taxon>Metazoa</taxon>
        <taxon>Chordata</taxon>
        <taxon>Craniata</taxon>
        <taxon>Vertebrata</taxon>
        <taxon>Euteleostomi</taxon>
        <taxon>Mammalia</taxon>
        <taxon>Eutheria</taxon>
        <taxon>Laurasiatheria</taxon>
        <taxon>Carnivora</taxon>
        <taxon>Feliformia</taxon>
        <taxon>Felidae</taxon>
        <taxon>Felinae</taxon>
        <taxon>Lynx</taxon>
    </lineage>
</organism>
<dbReference type="InterPro" id="IPR007747">
    <property type="entry name" value="Menin"/>
</dbReference>
<keyword evidence="11" id="KW-1185">Reference proteome</keyword>
<keyword evidence="3" id="KW-0678">Repressor</keyword>
<evidence type="ECO:0000256" key="4">
    <source>
        <dbReference type="ARBA" id="ARBA00022553"/>
    </source>
</evidence>
<dbReference type="GO" id="GO:0000785">
    <property type="term" value="C:chromatin"/>
    <property type="evidence" value="ECO:0007669"/>
    <property type="project" value="TreeGrafter"/>
</dbReference>
<reference evidence="10 11" key="1">
    <citation type="submission" date="2019-01" db="EMBL/GenBank/DDBJ databases">
        <authorList>
            <person name="Alioto T."/>
            <person name="Alioto T."/>
        </authorList>
    </citation>
    <scope>NUCLEOTIDE SEQUENCE [LARGE SCALE GENOMIC DNA]</scope>
</reference>
<dbReference type="AlphaFoldDB" id="A0A485PG28"/>
<evidence type="ECO:0000256" key="3">
    <source>
        <dbReference type="ARBA" id="ARBA00022491"/>
    </source>
</evidence>
<accession>A0A485PG28</accession>
<evidence type="ECO:0000256" key="8">
    <source>
        <dbReference type="ARBA" id="ARBA00023163"/>
    </source>
</evidence>
<name>A0A485PG28_LYNPA</name>
<evidence type="ECO:0000256" key="7">
    <source>
        <dbReference type="ARBA" id="ARBA00023125"/>
    </source>
</evidence>
<dbReference type="Proteomes" id="UP000386466">
    <property type="component" value="Unassembled WGS sequence"/>
</dbReference>
<keyword evidence="6" id="KW-0805">Transcription regulation</keyword>
<gene>
    <name evidence="10" type="ORF">LYPA_23C011667</name>
</gene>
<evidence type="ECO:0000256" key="5">
    <source>
        <dbReference type="ARBA" id="ARBA00022853"/>
    </source>
</evidence>
<dbReference type="GO" id="GO:0008285">
    <property type="term" value="P:negative regulation of cell population proliferation"/>
    <property type="evidence" value="ECO:0007669"/>
    <property type="project" value="TreeGrafter"/>
</dbReference>
<dbReference type="PANTHER" id="PTHR12693">
    <property type="entry name" value="MENIN"/>
    <property type="match status" value="1"/>
</dbReference>
<dbReference type="GO" id="GO:0006325">
    <property type="term" value="P:chromatin organization"/>
    <property type="evidence" value="ECO:0007669"/>
    <property type="project" value="UniProtKB-KW"/>
</dbReference>
<dbReference type="Pfam" id="PF05053">
    <property type="entry name" value="Menin"/>
    <property type="match status" value="1"/>
</dbReference>
<keyword evidence="8" id="KW-0804">Transcription</keyword>
<evidence type="ECO:0000313" key="11">
    <source>
        <dbReference type="Proteomes" id="UP000386466"/>
    </source>
</evidence>
<keyword evidence="9" id="KW-0539">Nucleus</keyword>
<keyword evidence="7" id="KW-0238">DNA-binding</keyword>
<evidence type="ECO:0000256" key="2">
    <source>
        <dbReference type="ARBA" id="ARBA00021162"/>
    </source>
</evidence>
<evidence type="ECO:0000256" key="9">
    <source>
        <dbReference type="ARBA" id="ARBA00023242"/>
    </source>
</evidence>
<evidence type="ECO:0000313" key="10">
    <source>
        <dbReference type="EMBL" id="VFV43173.1"/>
    </source>
</evidence>
<keyword evidence="5" id="KW-0156">Chromatin regulator</keyword>
<protein>
    <recommendedName>
        <fullName evidence="2">Menin</fullName>
    </recommendedName>
</protein>
<dbReference type="GO" id="GO:0035097">
    <property type="term" value="C:histone methyltransferase complex"/>
    <property type="evidence" value="ECO:0007669"/>
    <property type="project" value="TreeGrafter"/>
</dbReference>